<reference evidence="3" key="1">
    <citation type="journal article" date="2023" name="Mol. Phylogenet. Evol.">
        <title>Genome-scale phylogeny and comparative genomics of the fungal order Sordariales.</title>
        <authorList>
            <person name="Hensen N."/>
            <person name="Bonometti L."/>
            <person name="Westerberg I."/>
            <person name="Brannstrom I.O."/>
            <person name="Guillou S."/>
            <person name="Cros-Aarteil S."/>
            <person name="Calhoun S."/>
            <person name="Haridas S."/>
            <person name="Kuo A."/>
            <person name="Mondo S."/>
            <person name="Pangilinan J."/>
            <person name="Riley R."/>
            <person name="LaButti K."/>
            <person name="Andreopoulos B."/>
            <person name="Lipzen A."/>
            <person name="Chen C."/>
            <person name="Yan M."/>
            <person name="Daum C."/>
            <person name="Ng V."/>
            <person name="Clum A."/>
            <person name="Steindorff A."/>
            <person name="Ohm R.A."/>
            <person name="Martin F."/>
            <person name="Silar P."/>
            <person name="Natvig D.O."/>
            <person name="Lalanne C."/>
            <person name="Gautier V."/>
            <person name="Ament-Velasquez S.L."/>
            <person name="Kruys A."/>
            <person name="Hutchinson M.I."/>
            <person name="Powell A.J."/>
            <person name="Barry K."/>
            <person name="Miller A.N."/>
            <person name="Grigoriev I.V."/>
            <person name="Debuchy R."/>
            <person name="Gladieux P."/>
            <person name="Hiltunen Thoren M."/>
            <person name="Johannesson H."/>
        </authorList>
    </citation>
    <scope>NUCLEOTIDE SEQUENCE</scope>
    <source>
        <strain evidence="3">CBS 232.78</strain>
    </source>
</reference>
<dbReference type="AlphaFoldDB" id="A0AAE0U0N2"/>
<protein>
    <recommendedName>
        <fullName evidence="2">DUF7580 domain-containing protein</fullName>
    </recommendedName>
</protein>
<accession>A0AAE0U0N2</accession>
<dbReference type="EMBL" id="JAULSW010000003">
    <property type="protein sequence ID" value="KAK3386496.1"/>
    <property type="molecule type" value="Genomic_DNA"/>
</dbReference>
<dbReference type="Proteomes" id="UP001285441">
    <property type="component" value="Unassembled WGS sequence"/>
</dbReference>
<evidence type="ECO:0000259" key="2">
    <source>
        <dbReference type="Pfam" id="PF24476"/>
    </source>
</evidence>
<feature type="domain" description="DUF7580" evidence="2">
    <location>
        <begin position="478"/>
        <end position="644"/>
    </location>
</feature>
<dbReference type="PANTHER" id="PTHR35186">
    <property type="entry name" value="ANK_REP_REGION DOMAIN-CONTAINING PROTEIN"/>
    <property type="match status" value="1"/>
</dbReference>
<dbReference type="PANTHER" id="PTHR35186:SF4">
    <property type="entry name" value="PRION-INHIBITION AND PROPAGATION HELO DOMAIN-CONTAINING PROTEIN"/>
    <property type="match status" value="1"/>
</dbReference>
<name>A0AAE0U0N2_9PEZI</name>
<reference evidence="3" key="2">
    <citation type="submission" date="2023-06" db="EMBL/GenBank/DDBJ databases">
        <authorList>
            <consortium name="Lawrence Berkeley National Laboratory"/>
            <person name="Haridas S."/>
            <person name="Hensen N."/>
            <person name="Bonometti L."/>
            <person name="Westerberg I."/>
            <person name="Brannstrom I.O."/>
            <person name="Guillou S."/>
            <person name="Cros-Aarteil S."/>
            <person name="Calhoun S."/>
            <person name="Kuo A."/>
            <person name="Mondo S."/>
            <person name="Pangilinan J."/>
            <person name="Riley R."/>
            <person name="LaButti K."/>
            <person name="Andreopoulos B."/>
            <person name="Lipzen A."/>
            <person name="Chen C."/>
            <person name="Yanf M."/>
            <person name="Daum C."/>
            <person name="Ng V."/>
            <person name="Clum A."/>
            <person name="Steindorff A."/>
            <person name="Ohm R."/>
            <person name="Martin F."/>
            <person name="Silar P."/>
            <person name="Natvig D."/>
            <person name="Lalanne C."/>
            <person name="Gautier V."/>
            <person name="Ament-velasquez S.L."/>
            <person name="Kruys A."/>
            <person name="Hutchinson M.I."/>
            <person name="Powell A.J."/>
            <person name="Barry K."/>
            <person name="Miller A.N."/>
            <person name="Grigoriev I.V."/>
            <person name="Debuchy R."/>
            <person name="Gladieux P."/>
            <person name="Thoren M.H."/>
            <person name="Johannesson H."/>
        </authorList>
    </citation>
    <scope>NUCLEOTIDE SEQUENCE</scope>
    <source>
        <strain evidence="3">CBS 232.78</strain>
    </source>
</reference>
<gene>
    <name evidence="3" type="ORF">B0H63DRAFT_467873</name>
</gene>
<comment type="caution">
    <text evidence="3">The sequence shown here is derived from an EMBL/GenBank/DDBJ whole genome shotgun (WGS) entry which is preliminary data.</text>
</comment>
<organism evidence="3 4">
    <name type="scientific">Podospora didyma</name>
    <dbReference type="NCBI Taxonomy" id="330526"/>
    <lineage>
        <taxon>Eukaryota</taxon>
        <taxon>Fungi</taxon>
        <taxon>Dikarya</taxon>
        <taxon>Ascomycota</taxon>
        <taxon>Pezizomycotina</taxon>
        <taxon>Sordariomycetes</taxon>
        <taxon>Sordariomycetidae</taxon>
        <taxon>Sordariales</taxon>
        <taxon>Podosporaceae</taxon>
        <taxon>Podospora</taxon>
    </lineage>
</organism>
<feature type="compositionally biased region" description="Polar residues" evidence="1">
    <location>
        <begin position="385"/>
        <end position="395"/>
    </location>
</feature>
<sequence>MSGVEFIVGVVLASVPITIMMLEKYGAISERRSLLRNPKGALKQSLTKVRTQKSIFWHNAINLLSAITDDRDLIDAKFAELIQQGRTGISDCVDATQSPARQTTTELRMSGIYRGRISSLEASFESCRQLVELINAALESLMKEITDISNSSHMSSGAQPAVPSREWLLHKRSALKLAYRNPGLTKAVDELWKLNSMFTTITRQIIDCLDKIKKGVQNNRDADFRRTTSNINRIGKYQQIRDASAALYNTLAHNWTCEVTSHDNHTARVCCVDVPETKVAESVKLKLALTVCEVPEDENPDDDGPLWLEVEHCEFRNVQPLPVAAALASQTSTNLPQDLIDDLTRRTEQLTTGHVAKKPTKIVRFENGNPDLQIGESSSRDKTNTTDPLTPGTQSSDADAAFVNLTLVANVCNHFRLHYTSCQPQQCLGYLDGQYRQRFYRPTSDQITKGRSMTLSDIISWVNDRPLLKFFPHPAAFHIASSLAASVLQFHSTPWLPETWRSQDITFFSIGELSIETDLQLSYPYFKIEFAKRRRLDKGKGKAHAFTSHQTVPDEHDQTISGARNELLFRLGTVLMEIAFSLPWEDLRDHARIEFQLYKLPLGQQTDYGIAERLCQVLLPRKMGPEYTRIVRHCIGCDFGLREPQIDLVRSDELQSAFLLRVVDELQRMKRGVAALGLAGT</sequence>
<dbReference type="InterPro" id="IPR056002">
    <property type="entry name" value="DUF7580"/>
</dbReference>
<evidence type="ECO:0000256" key="1">
    <source>
        <dbReference type="SAM" id="MobiDB-lite"/>
    </source>
</evidence>
<proteinExistence type="predicted"/>
<feature type="region of interest" description="Disordered" evidence="1">
    <location>
        <begin position="366"/>
        <end position="395"/>
    </location>
</feature>
<evidence type="ECO:0000313" key="3">
    <source>
        <dbReference type="EMBL" id="KAK3386496.1"/>
    </source>
</evidence>
<keyword evidence="4" id="KW-1185">Reference proteome</keyword>
<evidence type="ECO:0000313" key="4">
    <source>
        <dbReference type="Proteomes" id="UP001285441"/>
    </source>
</evidence>
<dbReference type="Pfam" id="PF24476">
    <property type="entry name" value="DUF7580"/>
    <property type="match status" value="1"/>
</dbReference>